<dbReference type="SMART" id="SM00028">
    <property type="entry name" value="TPR"/>
    <property type="match status" value="3"/>
</dbReference>
<dbReference type="PANTHER" id="PTHR12558:SF13">
    <property type="entry name" value="CELL DIVISION CYCLE PROTEIN 27 HOMOLOG"/>
    <property type="match status" value="1"/>
</dbReference>
<keyword evidence="3" id="KW-1185">Reference proteome</keyword>
<dbReference type="PANTHER" id="PTHR12558">
    <property type="entry name" value="CELL DIVISION CYCLE 16,23,27"/>
    <property type="match status" value="1"/>
</dbReference>
<dbReference type="Proteomes" id="UP000243359">
    <property type="component" value="Chromosome I"/>
</dbReference>
<dbReference type="PROSITE" id="PS50005">
    <property type="entry name" value="TPR"/>
    <property type="match status" value="2"/>
</dbReference>
<dbReference type="EMBL" id="LT629751">
    <property type="protein sequence ID" value="SDR70849.1"/>
    <property type="molecule type" value="Genomic_DNA"/>
</dbReference>
<dbReference type="STRING" id="1392877.SAMN05216221_0052"/>
<dbReference type="InterPro" id="IPR013360">
    <property type="entry name" value="Pilus_4_PilW"/>
</dbReference>
<sequence>MLLRTTMFLLLGGLLGGCVSTGPQDPMKTEDGRKAARDAYVQLGIGYLQKGSPSQAKVPLKKALEINSSDADAHAALALVFQAEKEPKLADEHYRQALSSRRDDARILNNYGSFLYEQQRYPEAYERFQQAAADNLYVERPRVFENLGLTALQMNQRQLAMEHFDKALRLDRNRPRALLAMAQLSYEDRQYVPARGYYERFLALKAPQDARSLLLGVRLAKVFQDRDRAANFGMQLQRLYPGTAEYQQYLAEQK</sequence>
<name>A0A1H1LAG4_9PSED</name>
<dbReference type="InterPro" id="IPR019734">
    <property type="entry name" value="TPR_rpt"/>
</dbReference>
<dbReference type="Gene3D" id="1.25.40.10">
    <property type="entry name" value="Tetratricopeptide repeat domain"/>
    <property type="match status" value="1"/>
</dbReference>
<feature type="repeat" description="TPR" evidence="1">
    <location>
        <begin position="141"/>
        <end position="174"/>
    </location>
</feature>
<proteinExistence type="predicted"/>
<accession>A0A1H1LAG4</accession>
<evidence type="ECO:0000256" key="1">
    <source>
        <dbReference type="PROSITE-ProRule" id="PRU00339"/>
    </source>
</evidence>
<dbReference type="PROSITE" id="PS51257">
    <property type="entry name" value="PROKAR_LIPOPROTEIN"/>
    <property type="match status" value="1"/>
</dbReference>
<dbReference type="AlphaFoldDB" id="A0A1H1LAG4"/>
<dbReference type="InterPro" id="IPR011990">
    <property type="entry name" value="TPR-like_helical_dom_sf"/>
</dbReference>
<dbReference type="Pfam" id="PF13424">
    <property type="entry name" value="TPR_12"/>
    <property type="match status" value="1"/>
</dbReference>
<feature type="repeat" description="TPR" evidence="1">
    <location>
        <begin position="37"/>
        <end position="70"/>
    </location>
</feature>
<dbReference type="SUPFAM" id="SSF48452">
    <property type="entry name" value="TPR-like"/>
    <property type="match status" value="1"/>
</dbReference>
<keyword evidence="1" id="KW-0802">TPR repeat</keyword>
<dbReference type="NCBIfam" id="TIGR02521">
    <property type="entry name" value="type_IV_pilW"/>
    <property type="match status" value="1"/>
</dbReference>
<reference evidence="3" key="1">
    <citation type="submission" date="2016-10" db="EMBL/GenBank/DDBJ databases">
        <authorList>
            <person name="Varghese N."/>
            <person name="Submissions S."/>
        </authorList>
    </citation>
    <scope>NUCLEOTIDE SEQUENCE [LARGE SCALE GENOMIC DNA]</scope>
    <source>
        <strain evidence="3">KCTC 32247</strain>
    </source>
</reference>
<evidence type="ECO:0000313" key="2">
    <source>
        <dbReference type="EMBL" id="SDR70849.1"/>
    </source>
</evidence>
<organism evidence="2 3">
    <name type="scientific">Pseudomonas oryzae</name>
    <dbReference type="NCBI Taxonomy" id="1392877"/>
    <lineage>
        <taxon>Bacteria</taxon>
        <taxon>Pseudomonadati</taxon>
        <taxon>Pseudomonadota</taxon>
        <taxon>Gammaproteobacteria</taxon>
        <taxon>Pseudomonadales</taxon>
        <taxon>Pseudomonadaceae</taxon>
        <taxon>Pseudomonas</taxon>
    </lineage>
</organism>
<protein>
    <submittedName>
        <fullName evidence="2">Type IV pilus assembly protein PilF</fullName>
    </submittedName>
</protein>
<gene>
    <name evidence="2" type="ORF">SAMN05216221_0052</name>
</gene>
<evidence type="ECO:0000313" key="3">
    <source>
        <dbReference type="Proteomes" id="UP000243359"/>
    </source>
</evidence>
<dbReference type="OrthoDB" id="129043at2"/>
<dbReference type="RefSeq" id="WP_090347061.1">
    <property type="nucleotide sequence ID" value="NZ_LT629751.1"/>
</dbReference>